<sequence length="769" mass="86745">MITWLHPSDRHPRAPNTGGEPDRSLVPAIPENIPGLGASSSAPDSPESRGVFGRGREIAELAQRLQEKPILLVHGIEGIGKSALIREACRRLPGLRYVPIMVATHTDADALFRQLASGLDLHEETSLPPRAPPRRIDAKILAQHVRESRVVHVHHGHELLESGRFRDRAVGKLLLDASAQLPGWRFVLESARKFPETLLPSRFCAMKRVRGLEAAAVRTYFRQPFGEGDPRGWALKPEEAQALYLRLGGKERGTGAHPLGMMLLASVADGLGETPLAVAFPAVARPRPEESYWRFQEHLFDDLYGKLLTPAQQHLLRLAALYRAPIPAGHVEALQRRVGDGDALRALSKRLLLSRDAGQEHYIPHGPFAKLAAKRVAEDFDLQVDHRVIADAWLERDDPKGLPHILAANEAAHHLLEAEEFHRLGDLPATLLGRDTRSQLERWSVRLHERRDYRSNRYVLGLLTMLDPNNHRAHRFLGEAIERLEGRGAEAALEHYLRARDLYPSFPPYLANVGRNLINRREYERFVKLVDELAPRDRQKAVDAYIHGLYGKCKERMGKGKAASLYRRGLIREDRATVSLYNDEAVYLRKRQRYTEALAILDEANERGIMDDHSWAIRADILQESGSGAASSRLRRERIAAGSRNAAFYNDEALYRWDQLEDPAGALAILEQAKEIGCANDHILSVEAGLLEALDRGEEASRLRRKRIAQGTPNTVFYNDEAVWLREQGKYDEALVVLDDAERNCRPDKYIRAIRRSIERKIAQERRGS</sequence>
<dbReference type="Gene3D" id="3.40.50.300">
    <property type="entry name" value="P-loop containing nucleotide triphosphate hydrolases"/>
    <property type="match status" value="1"/>
</dbReference>
<evidence type="ECO:0000259" key="2">
    <source>
        <dbReference type="Pfam" id="PF25201"/>
    </source>
</evidence>
<feature type="domain" description="Novel STAND NTPase 6" evidence="2">
    <location>
        <begin position="51"/>
        <end position="193"/>
    </location>
</feature>
<dbReference type="InterPro" id="IPR027417">
    <property type="entry name" value="P-loop_NTPase"/>
</dbReference>
<dbReference type="InterPro" id="IPR011990">
    <property type="entry name" value="TPR-like_helical_dom_sf"/>
</dbReference>
<protein>
    <recommendedName>
        <fullName evidence="2">Novel STAND NTPase 6 domain-containing protein</fullName>
    </recommendedName>
</protein>
<dbReference type="Pfam" id="PF25201">
    <property type="entry name" value="nSTAND6"/>
    <property type="match status" value="1"/>
</dbReference>
<gene>
    <name evidence="3" type="ORF">BECKTC1821D_GA0114238_101525</name>
</gene>
<evidence type="ECO:0000256" key="1">
    <source>
        <dbReference type="SAM" id="MobiDB-lite"/>
    </source>
</evidence>
<accession>A0A450YNQ0</accession>
<dbReference type="Gene3D" id="1.25.40.10">
    <property type="entry name" value="Tetratricopeptide repeat domain"/>
    <property type="match status" value="2"/>
</dbReference>
<name>A0A450YNQ0_9GAMM</name>
<reference evidence="3" key="1">
    <citation type="submission" date="2019-02" db="EMBL/GenBank/DDBJ databases">
        <authorList>
            <person name="Gruber-Vodicka R. H."/>
            <person name="Seah K. B. B."/>
        </authorList>
    </citation>
    <scope>NUCLEOTIDE SEQUENCE</scope>
    <source>
        <strain evidence="3">BECK_BZ123</strain>
    </source>
</reference>
<evidence type="ECO:0000313" key="3">
    <source>
        <dbReference type="EMBL" id="VFK43148.1"/>
    </source>
</evidence>
<dbReference type="InterPro" id="IPR057575">
    <property type="entry name" value="nSTAND6_dom"/>
</dbReference>
<dbReference type="SUPFAM" id="SSF48452">
    <property type="entry name" value="TPR-like"/>
    <property type="match status" value="1"/>
</dbReference>
<organism evidence="3">
    <name type="scientific">Candidatus Kentrum sp. TC</name>
    <dbReference type="NCBI Taxonomy" id="2126339"/>
    <lineage>
        <taxon>Bacteria</taxon>
        <taxon>Pseudomonadati</taxon>
        <taxon>Pseudomonadota</taxon>
        <taxon>Gammaproteobacteria</taxon>
        <taxon>Candidatus Kentrum</taxon>
    </lineage>
</organism>
<proteinExistence type="predicted"/>
<dbReference type="AlphaFoldDB" id="A0A450YNQ0"/>
<dbReference type="SUPFAM" id="SSF52540">
    <property type="entry name" value="P-loop containing nucleoside triphosphate hydrolases"/>
    <property type="match status" value="1"/>
</dbReference>
<dbReference type="EMBL" id="CAADFS010000015">
    <property type="protein sequence ID" value="VFK43148.1"/>
    <property type="molecule type" value="Genomic_DNA"/>
</dbReference>
<feature type="region of interest" description="Disordered" evidence="1">
    <location>
        <begin position="1"/>
        <end position="51"/>
    </location>
</feature>